<dbReference type="GO" id="GO:0016020">
    <property type="term" value="C:membrane"/>
    <property type="evidence" value="ECO:0007669"/>
    <property type="project" value="UniProtKB-SubCell"/>
</dbReference>
<sequence length="367" mass="42234">MSPEVIFSISYILLCACIIYPPSEFISAGFTVEAIFSKYLGSEQESFTTYHIKKSCLNLFVYSLLPLAYVVSLCVVGYIEEITILFTGFSLYWKFFATTSLAIPFFSLYQIKKWCENNYEQHPIVINLKKFCNNNTSWKSVANDVDIEFRRFDKVCIHTSAVVTVIATENWILKVMPLTVFVIYQSDASLVVKEAKTYEISNHSSDGIQYLNIEIKSSRQNVNPFIIRINARDFKDLRDRVARSIEILPNVKFHKSVIEQFVDVFKETIKSNPIYDIGHQDLDMCLGCSQVRPNVKIQKLCEDTGVNNCTSCYCRPMWCSDCMAKWFASRQDADQQNKWLSSKCTCPMCRAIFCMLDVCRLGNIDDE</sequence>
<dbReference type="GO" id="GO:0005783">
    <property type="term" value="C:endoplasmic reticulum"/>
    <property type="evidence" value="ECO:0007669"/>
    <property type="project" value="TreeGrafter"/>
</dbReference>
<keyword evidence="3 6" id="KW-0812">Transmembrane</keyword>
<evidence type="ECO:0000256" key="6">
    <source>
        <dbReference type="SAM" id="Phobius"/>
    </source>
</evidence>
<evidence type="ECO:0000256" key="1">
    <source>
        <dbReference type="ARBA" id="ARBA00004141"/>
    </source>
</evidence>
<dbReference type="GO" id="GO:0016567">
    <property type="term" value="P:protein ubiquitination"/>
    <property type="evidence" value="ECO:0007669"/>
    <property type="project" value="InterPro"/>
</dbReference>
<comment type="similarity">
    <text evidence="2">Belongs to the TMEM129 family.</text>
</comment>
<dbReference type="AlphaFoldDB" id="V5I946"/>
<dbReference type="Pfam" id="PF10272">
    <property type="entry name" value="Tmpp129"/>
    <property type="match status" value="1"/>
</dbReference>
<accession>V5I946</accession>
<evidence type="ECO:0000256" key="3">
    <source>
        <dbReference type="ARBA" id="ARBA00022692"/>
    </source>
</evidence>
<evidence type="ECO:0000313" key="7">
    <source>
        <dbReference type="EMBL" id="JAB64896.1"/>
    </source>
</evidence>
<feature type="transmembrane region" description="Helical" evidence="6">
    <location>
        <begin position="6"/>
        <end position="36"/>
    </location>
</feature>
<keyword evidence="4 6" id="KW-1133">Transmembrane helix</keyword>
<feature type="transmembrane region" description="Helical" evidence="6">
    <location>
        <begin position="91"/>
        <end position="109"/>
    </location>
</feature>
<dbReference type="PANTHER" id="PTHR31322:SF2">
    <property type="entry name" value="E3 UBIQUITIN-PROTEIN LIGASE TM129"/>
    <property type="match status" value="1"/>
</dbReference>
<proteinExistence type="inferred from homology"/>
<evidence type="ECO:0000256" key="4">
    <source>
        <dbReference type="ARBA" id="ARBA00022989"/>
    </source>
</evidence>
<comment type="subcellular location">
    <subcellularLocation>
        <location evidence="1">Membrane</location>
        <topology evidence="1">Multi-pass membrane protein</topology>
    </subcellularLocation>
</comment>
<gene>
    <name evidence="7" type="primary">TM129</name>
</gene>
<dbReference type="GO" id="GO:0061630">
    <property type="term" value="F:ubiquitin protein ligase activity"/>
    <property type="evidence" value="ECO:0007669"/>
    <property type="project" value="InterPro"/>
</dbReference>
<organism evidence="7">
    <name type="scientific">Anoplophora glabripennis</name>
    <name type="common">Asian longhorn beetle</name>
    <name type="synonym">Anoplophora nobilis</name>
    <dbReference type="NCBI Taxonomy" id="217634"/>
    <lineage>
        <taxon>Eukaryota</taxon>
        <taxon>Metazoa</taxon>
        <taxon>Ecdysozoa</taxon>
        <taxon>Arthropoda</taxon>
        <taxon>Hexapoda</taxon>
        <taxon>Insecta</taxon>
        <taxon>Pterygota</taxon>
        <taxon>Neoptera</taxon>
        <taxon>Endopterygota</taxon>
        <taxon>Coleoptera</taxon>
        <taxon>Polyphaga</taxon>
        <taxon>Cucujiformia</taxon>
        <taxon>Chrysomeloidea</taxon>
        <taxon>Cerambycidae</taxon>
        <taxon>Lamiinae</taxon>
        <taxon>Lamiini</taxon>
        <taxon>Anoplophora</taxon>
    </lineage>
</organism>
<keyword evidence="5 6" id="KW-0472">Membrane</keyword>
<feature type="transmembrane region" description="Helical" evidence="6">
    <location>
        <begin position="57"/>
        <end position="79"/>
    </location>
</feature>
<dbReference type="EMBL" id="GALX01003570">
    <property type="protein sequence ID" value="JAB64896.1"/>
    <property type="molecule type" value="Transcribed_RNA"/>
</dbReference>
<protein>
    <submittedName>
        <fullName evidence="7">Transmembrane protein</fullName>
    </submittedName>
</protein>
<name>V5I946_ANOGL</name>
<evidence type="ECO:0000256" key="2">
    <source>
        <dbReference type="ARBA" id="ARBA00007332"/>
    </source>
</evidence>
<dbReference type="PANTHER" id="PTHR31322">
    <property type="entry name" value="E3 UBIQUITIN-PROTEIN LIGASE TM129"/>
    <property type="match status" value="1"/>
</dbReference>
<evidence type="ECO:0000256" key="5">
    <source>
        <dbReference type="ARBA" id="ARBA00023136"/>
    </source>
</evidence>
<reference evidence="7" key="1">
    <citation type="submission" date="2013-07" db="EMBL/GenBank/DDBJ databases">
        <title>Midgut Transcriptome Profiling of Anoplphora glabripennis, a Lignocellulose Degrading, Wood-Boring Cerambycid.</title>
        <authorList>
            <person name="Scully E.D."/>
            <person name="Hoover K."/>
            <person name="Carlson J.E."/>
            <person name="Tien M."/>
            <person name="Geib S.M."/>
        </authorList>
    </citation>
    <scope>NUCLEOTIDE SEQUENCE</scope>
</reference>
<dbReference type="InterPro" id="IPR018801">
    <property type="entry name" value="TM129"/>
</dbReference>